<dbReference type="InterPro" id="IPR051341">
    <property type="entry name" value="Zyg-11_UBL_adapter"/>
</dbReference>
<dbReference type="WBParaSite" id="HDID_0000297701-mRNA-1">
    <property type="protein sequence ID" value="HDID_0000297701-mRNA-1"/>
    <property type="gene ID" value="HDID_0000297701"/>
</dbReference>
<protein>
    <submittedName>
        <fullName evidence="4">Protein kinase domain-containing protein</fullName>
    </submittedName>
</protein>
<evidence type="ECO:0000313" key="4">
    <source>
        <dbReference type="WBParaSite" id="HDID_0000297701-mRNA-1"/>
    </source>
</evidence>
<evidence type="ECO:0000313" key="3">
    <source>
        <dbReference type="Proteomes" id="UP000274504"/>
    </source>
</evidence>
<gene>
    <name evidence="2" type="ORF">HDID_LOCUS2975</name>
</gene>
<dbReference type="GO" id="GO:0031462">
    <property type="term" value="C:Cul2-RING ubiquitin ligase complex"/>
    <property type="evidence" value="ECO:0007669"/>
    <property type="project" value="TreeGrafter"/>
</dbReference>
<accession>A0A0R3SE16</accession>
<dbReference type="AlphaFoldDB" id="A0A0R3SE16"/>
<dbReference type="SUPFAM" id="SSF52047">
    <property type="entry name" value="RNI-like"/>
    <property type="match status" value="1"/>
</dbReference>
<organism evidence="4">
    <name type="scientific">Hymenolepis diminuta</name>
    <name type="common">Rat tapeworm</name>
    <dbReference type="NCBI Taxonomy" id="6216"/>
    <lineage>
        <taxon>Eukaryota</taxon>
        <taxon>Metazoa</taxon>
        <taxon>Spiralia</taxon>
        <taxon>Lophotrochozoa</taxon>
        <taxon>Platyhelminthes</taxon>
        <taxon>Cestoda</taxon>
        <taxon>Eucestoda</taxon>
        <taxon>Cyclophyllidea</taxon>
        <taxon>Hymenolepididae</taxon>
        <taxon>Hymenolepis</taxon>
    </lineage>
</organism>
<dbReference type="Pfam" id="PF25013">
    <property type="entry name" value="LRR_Zer-1"/>
    <property type="match status" value="1"/>
</dbReference>
<feature type="domain" description="Zer-1-like leucine-rich repeats region" evidence="1">
    <location>
        <begin position="175"/>
        <end position="252"/>
    </location>
</feature>
<evidence type="ECO:0000313" key="2">
    <source>
        <dbReference type="EMBL" id="VDL24890.1"/>
    </source>
</evidence>
<dbReference type="EMBL" id="UYSG01000820">
    <property type="protein sequence ID" value="VDL24890.1"/>
    <property type="molecule type" value="Genomic_DNA"/>
</dbReference>
<dbReference type="PANTHER" id="PTHR12904">
    <property type="match status" value="1"/>
</dbReference>
<proteinExistence type="predicted"/>
<name>A0A0R3SE16_HYMDI</name>
<dbReference type="OrthoDB" id="5783533at2759"/>
<sequence>MEVSHLKNLCIKYIAENFDFFVTQCSDCEEPKWVWRFPSPNCRISSPSADMILKEVAERKILKDEQLTLFSKQNVNLHSVYLQDIDLTPSSLCFLRNFTLLDINFKKVRGITLKDLLDNLNKNTFQDLRCLSVENIPFTPEVEWSVSSALGKFKNVLLLNISGTKLNSRSLGDLVKCIPQLKALDISETEVDNICCLKGLKENLIALVIHNLPLDINTGFETALTTILELKKLRYLDVSNHNRHASIRFPIVDRLVESQSLQCLEYLNYNGNPFLFTYRDIQNFIENHPALKLVGLIGCADLWAVINETAKYPNIMVSCLAIINSTKRFKLCYTITCRNLELSNHPVIWKLALDLQNDCIEHMSKTEIDEVGSNSSCMKCLLKYAAEVYLGESEVNALISAHGEERLSYLRNFLRLHDNDNRLYSELSDEIVIEMMQKLANSRPHVCENVVNYGGYEILTKILQVSLTKQIISPRFYYFKFNYHFTNIMFTI</sequence>
<dbReference type="Gene3D" id="3.80.10.10">
    <property type="entry name" value="Ribonuclease Inhibitor"/>
    <property type="match status" value="1"/>
</dbReference>
<reference evidence="2 3" key="2">
    <citation type="submission" date="2018-11" db="EMBL/GenBank/DDBJ databases">
        <authorList>
            <consortium name="Pathogen Informatics"/>
        </authorList>
    </citation>
    <scope>NUCLEOTIDE SEQUENCE [LARGE SCALE GENOMIC DNA]</scope>
</reference>
<dbReference type="InterPro" id="IPR032675">
    <property type="entry name" value="LRR_dom_sf"/>
</dbReference>
<dbReference type="Proteomes" id="UP000274504">
    <property type="component" value="Unassembled WGS sequence"/>
</dbReference>
<dbReference type="STRING" id="6216.A0A0R3SE16"/>
<evidence type="ECO:0000259" key="1">
    <source>
        <dbReference type="Pfam" id="PF25013"/>
    </source>
</evidence>
<reference evidence="4" key="1">
    <citation type="submission" date="2017-02" db="UniProtKB">
        <authorList>
            <consortium name="WormBaseParasite"/>
        </authorList>
    </citation>
    <scope>IDENTIFICATION</scope>
</reference>
<dbReference type="PANTHER" id="PTHR12904:SF23">
    <property type="entry name" value="PROTEIN ZER-1 HOMOLOG"/>
    <property type="match status" value="1"/>
</dbReference>
<dbReference type="InterPro" id="IPR056845">
    <property type="entry name" value="LRR_Zer-1"/>
</dbReference>